<proteinExistence type="predicted"/>
<evidence type="ECO:0000256" key="1">
    <source>
        <dbReference type="SAM" id="Coils"/>
    </source>
</evidence>
<organism evidence="4 5">
    <name type="scientific">Escherichia coli</name>
    <dbReference type="NCBI Taxonomy" id="562"/>
    <lineage>
        <taxon>Bacteria</taxon>
        <taxon>Pseudomonadati</taxon>
        <taxon>Pseudomonadota</taxon>
        <taxon>Gammaproteobacteria</taxon>
        <taxon>Enterobacterales</taxon>
        <taxon>Enterobacteriaceae</taxon>
        <taxon>Escherichia</taxon>
    </lineage>
</organism>
<name>A0A2X1P9H3_ECOLX</name>
<feature type="region of interest" description="Disordered" evidence="2">
    <location>
        <begin position="22"/>
        <end position="47"/>
    </location>
</feature>
<accession>A0A2X1P9H3</accession>
<gene>
    <name evidence="4" type="primary">yjeP_2</name>
    <name evidence="4" type="ORF">NCTC9073_03958</name>
</gene>
<feature type="coiled-coil region" evidence="1">
    <location>
        <begin position="96"/>
        <end position="138"/>
    </location>
</feature>
<feature type="compositionally biased region" description="Polar residues" evidence="2">
    <location>
        <begin position="37"/>
        <end position="46"/>
    </location>
</feature>
<sequence>MSTDALNQEILQVSSQLLDKAVRPSKSRSAPARLADSLNQLPQQQTDARRQLNEIERRLGTLTGNTPLNQAQNFALQSDSARLKALVDELELAQLSANNRQELARLRSELAEKESQQLDAYLQALRNQLNSQRQLEAERALESTELLAENSADLPKDIVAQFKINRELSAAFESTGAADGSRCLATASGCQPDVTGPAGVEYAA</sequence>
<dbReference type="Proteomes" id="UP000250780">
    <property type="component" value="Unassembled WGS sequence"/>
</dbReference>
<evidence type="ECO:0000313" key="5">
    <source>
        <dbReference type="Proteomes" id="UP000250780"/>
    </source>
</evidence>
<evidence type="ECO:0000259" key="3">
    <source>
        <dbReference type="Pfam" id="PF12795"/>
    </source>
</evidence>
<dbReference type="AlphaFoldDB" id="A0A2X1P9H3"/>
<evidence type="ECO:0000313" key="4">
    <source>
        <dbReference type="EMBL" id="SPX12584.1"/>
    </source>
</evidence>
<dbReference type="InterPro" id="IPR024393">
    <property type="entry name" value="MscS_porin"/>
</dbReference>
<dbReference type="Pfam" id="PF12795">
    <property type="entry name" value="MscS_porin"/>
    <property type="match status" value="1"/>
</dbReference>
<evidence type="ECO:0000256" key="2">
    <source>
        <dbReference type="SAM" id="MobiDB-lite"/>
    </source>
</evidence>
<reference evidence="4 5" key="1">
    <citation type="submission" date="2018-06" db="EMBL/GenBank/DDBJ databases">
        <authorList>
            <consortium name="Pathogen Informatics"/>
            <person name="Doyle S."/>
        </authorList>
    </citation>
    <scope>NUCLEOTIDE SEQUENCE [LARGE SCALE GENOMIC DNA]</scope>
    <source>
        <strain evidence="4 5">NCTC9073</strain>
    </source>
</reference>
<feature type="domain" description="Mechanosensitive ion channel MscS porin" evidence="3">
    <location>
        <begin position="1"/>
        <end position="155"/>
    </location>
</feature>
<dbReference type="EMBL" id="UASD01000008">
    <property type="protein sequence ID" value="SPX12584.1"/>
    <property type="molecule type" value="Genomic_DNA"/>
</dbReference>
<keyword evidence="1" id="KW-0175">Coiled coil</keyword>
<protein>
    <submittedName>
        <fullName evidence="4">Mechanosensitive ion channel family protein</fullName>
    </submittedName>
</protein>